<gene>
    <name evidence="6" type="ordered locus">Deipe_0219</name>
</gene>
<keyword evidence="1" id="KW-0963">Cytoplasm</keyword>
<evidence type="ECO:0000259" key="5">
    <source>
        <dbReference type="Pfam" id="PF05175"/>
    </source>
</evidence>
<dbReference type="InterPro" id="IPR007848">
    <property type="entry name" value="Small_mtfrase_dom"/>
</dbReference>
<dbReference type="HOGENOM" id="CLU_049581_3_0_0"/>
<organism evidence="6 7">
    <name type="scientific">Deinococcus peraridilitoris (strain DSM 19664 / LMG 22246 / CIP 109416 / KR-200)</name>
    <dbReference type="NCBI Taxonomy" id="937777"/>
    <lineage>
        <taxon>Bacteria</taxon>
        <taxon>Thermotogati</taxon>
        <taxon>Deinococcota</taxon>
        <taxon>Deinococci</taxon>
        <taxon>Deinococcales</taxon>
        <taxon>Deinococcaceae</taxon>
        <taxon>Deinococcus</taxon>
    </lineage>
</organism>
<evidence type="ECO:0000256" key="4">
    <source>
        <dbReference type="ARBA" id="ARBA00022679"/>
    </source>
</evidence>
<reference evidence="7" key="1">
    <citation type="submission" date="2012-03" db="EMBL/GenBank/DDBJ databases">
        <title>Complete sequence of chromosome of Deinococcus peraridilitoris DSM 19664.</title>
        <authorList>
            <person name="Lucas S."/>
            <person name="Copeland A."/>
            <person name="Lapidus A."/>
            <person name="Glavina del Rio T."/>
            <person name="Dalin E."/>
            <person name="Tice H."/>
            <person name="Bruce D."/>
            <person name="Goodwin L."/>
            <person name="Pitluck S."/>
            <person name="Peters L."/>
            <person name="Mikhailova N."/>
            <person name="Lu M."/>
            <person name="Kyrpides N."/>
            <person name="Mavromatis K."/>
            <person name="Ivanova N."/>
            <person name="Brettin T."/>
            <person name="Detter J.C."/>
            <person name="Han C."/>
            <person name="Larimer F."/>
            <person name="Land M."/>
            <person name="Hauser L."/>
            <person name="Markowitz V."/>
            <person name="Cheng J.-F."/>
            <person name="Hugenholtz P."/>
            <person name="Woyke T."/>
            <person name="Wu D."/>
            <person name="Pukall R."/>
            <person name="Steenblock K."/>
            <person name="Brambilla E."/>
            <person name="Klenk H.-P."/>
            <person name="Eisen J.A."/>
        </authorList>
    </citation>
    <scope>NUCLEOTIDE SEQUENCE [LARGE SCALE GENOMIC DNA]</scope>
    <source>
        <strain evidence="7">DSM 19664 / LMG 22246 / CIP 109416 / KR-200</strain>
    </source>
</reference>
<evidence type="ECO:0000256" key="2">
    <source>
        <dbReference type="ARBA" id="ARBA00022552"/>
    </source>
</evidence>
<protein>
    <submittedName>
        <fullName evidence="6">16S RNA G1207 methylase RsmC</fullName>
    </submittedName>
</protein>
<evidence type="ECO:0000256" key="3">
    <source>
        <dbReference type="ARBA" id="ARBA00022603"/>
    </source>
</evidence>
<dbReference type="Proteomes" id="UP000010467">
    <property type="component" value="Chromosome"/>
</dbReference>
<dbReference type="eggNOG" id="COG2813">
    <property type="taxonomic scope" value="Bacteria"/>
</dbReference>
<dbReference type="Gene3D" id="3.40.50.150">
    <property type="entry name" value="Vaccinia Virus protein VP39"/>
    <property type="match status" value="2"/>
</dbReference>
<feature type="domain" description="Methyltransferase small" evidence="5">
    <location>
        <begin position="226"/>
        <end position="392"/>
    </location>
</feature>
<keyword evidence="7" id="KW-1185">Reference proteome</keyword>
<dbReference type="PANTHER" id="PTHR47816">
    <property type="entry name" value="RIBOSOMAL RNA SMALL SUBUNIT METHYLTRANSFERASE C"/>
    <property type="match status" value="1"/>
</dbReference>
<dbReference type="GO" id="GO:0006364">
    <property type="term" value="P:rRNA processing"/>
    <property type="evidence" value="ECO:0007669"/>
    <property type="project" value="UniProtKB-KW"/>
</dbReference>
<evidence type="ECO:0000313" key="6">
    <source>
        <dbReference type="EMBL" id="AFZ65822.1"/>
    </source>
</evidence>
<dbReference type="PATRIC" id="fig|937777.3.peg.228"/>
<dbReference type="PROSITE" id="PS00092">
    <property type="entry name" value="N6_MTASE"/>
    <property type="match status" value="1"/>
</dbReference>
<dbReference type="InterPro" id="IPR046977">
    <property type="entry name" value="RsmC/RlmG"/>
</dbReference>
<evidence type="ECO:0000256" key="1">
    <source>
        <dbReference type="ARBA" id="ARBA00022490"/>
    </source>
</evidence>
<accession>K9ZY18</accession>
<keyword evidence="4" id="KW-0808">Transferase</keyword>
<dbReference type="SUPFAM" id="SSF53335">
    <property type="entry name" value="S-adenosyl-L-methionine-dependent methyltransferases"/>
    <property type="match status" value="2"/>
</dbReference>
<dbReference type="KEGG" id="dpd:Deipe_0219"/>
<dbReference type="GO" id="GO:0032259">
    <property type="term" value="P:methylation"/>
    <property type="evidence" value="ECO:0007669"/>
    <property type="project" value="UniProtKB-KW"/>
</dbReference>
<proteinExistence type="predicted"/>
<sequence>MNFPKAAPVTAPRPEASAGLLPRFTLCGMYSDLFPAELPPKLRFVEAGGALLTKAGVRGAPGVDDAQALLALAMRKEGVSGRVLDLQAMSGLLGLALEDSHVTLVERSAAALEVLHEQFDEVRAALPGATLEPSPVVALVLSGDRGNAHVEAMTAWASALTAPGGTLYLAGDKQKGFERYMKRVGVAFGHGEVIARDGGMRVARLDRIKDDVLPQPDLQTYTVEDLNVTALPGVFSSAGLDKASALLLRFLGEVQGRRVLDLGCGAGVLGAVAARRGAAHVTLLDDDLAAVKSARSTLSHNGLNGEVLHSDVGQALPTDERFDLVLSNPPFHVGRRVVLDVALEFVREAGERLPTGGEMRLVANDFLPYEAQLGRWGKVETLAREGGFKILRAVKR</sequence>
<dbReference type="AlphaFoldDB" id="K9ZY18"/>
<name>K9ZY18_DEIPD</name>
<keyword evidence="2" id="KW-0698">rRNA processing</keyword>
<dbReference type="GO" id="GO:0003676">
    <property type="term" value="F:nucleic acid binding"/>
    <property type="evidence" value="ECO:0007669"/>
    <property type="project" value="InterPro"/>
</dbReference>
<dbReference type="PANTHER" id="PTHR47816:SF4">
    <property type="entry name" value="RIBOSOMAL RNA SMALL SUBUNIT METHYLTRANSFERASE C"/>
    <property type="match status" value="1"/>
</dbReference>
<keyword evidence="3 6" id="KW-0489">Methyltransferase</keyword>
<dbReference type="InterPro" id="IPR029063">
    <property type="entry name" value="SAM-dependent_MTases_sf"/>
</dbReference>
<dbReference type="CDD" id="cd02440">
    <property type="entry name" value="AdoMet_MTases"/>
    <property type="match status" value="1"/>
</dbReference>
<dbReference type="Pfam" id="PF05175">
    <property type="entry name" value="MTS"/>
    <property type="match status" value="2"/>
</dbReference>
<dbReference type="STRING" id="937777.Deipe_0219"/>
<dbReference type="GO" id="GO:0008757">
    <property type="term" value="F:S-adenosylmethionine-dependent methyltransferase activity"/>
    <property type="evidence" value="ECO:0007669"/>
    <property type="project" value="InterPro"/>
</dbReference>
<dbReference type="EMBL" id="CP003382">
    <property type="protein sequence ID" value="AFZ65822.1"/>
    <property type="molecule type" value="Genomic_DNA"/>
</dbReference>
<dbReference type="GO" id="GO:0008170">
    <property type="term" value="F:N-methyltransferase activity"/>
    <property type="evidence" value="ECO:0007669"/>
    <property type="project" value="UniProtKB-ARBA"/>
</dbReference>
<dbReference type="InterPro" id="IPR002052">
    <property type="entry name" value="DNA_methylase_N6_adenine_CS"/>
</dbReference>
<feature type="domain" description="Methyltransferase small" evidence="5">
    <location>
        <begin position="51"/>
        <end position="121"/>
    </location>
</feature>
<evidence type="ECO:0000313" key="7">
    <source>
        <dbReference type="Proteomes" id="UP000010467"/>
    </source>
</evidence>